<organism evidence="13 14">
    <name type="scientific">Pseudoalteromonas amylolytica</name>
    <dbReference type="NCBI Taxonomy" id="1859457"/>
    <lineage>
        <taxon>Bacteria</taxon>
        <taxon>Pseudomonadati</taxon>
        <taxon>Pseudomonadota</taxon>
        <taxon>Gammaproteobacteria</taxon>
        <taxon>Alteromonadales</taxon>
        <taxon>Pseudoalteromonadaceae</taxon>
        <taxon>Pseudoalteromonas</taxon>
    </lineage>
</organism>
<keyword evidence="3" id="KW-0813">Transport</keyword>
<dbReference type="GO" id="GO:0050897">
    <property type="term" value="F:cobalt ion binding"/>
    <property type="evidence" value="ECO:0007669"/>
    <property type="project" value="TreeGrafter"/>
</dbReference>
<keyword evidence="10 12" id="KW-0472">Membrane</keyword>
<keyword evidence="4" id="KW-1003">Cell membrane</keyword>
<keyword evidence="9" id="KW-0406">Ion transport</keyword>
<proteinExistence type="inferred from homology"/>
<evidence type="ECO:0000313" key="14">
    <source>
        <dbReference type="Proteomes" id="UP000179786"/>
    </source>
</evidence>
<dbReference type="EMBL" id="MKJU01000022">
    <property type="protein sequence ID" value="OHU91932.1"/>
    <property type="molecule type" value="Genomic_DNA"/>
</dbReference>
<sequence>MNSGLVHAVQLDGLGGALELNDLQNVTQLQAQNKLIWLHFDYSANDTITWLQAQSYLQEWEWQALTTDETRPRVTQAEHGLLLFLRGVNLNPQQSPEDMVSIRCFVNENLLITLRKRQLMSAQDVLQSLKHKKGPCDIADLLSCLVQRLTSRMQDVIYQIDEQLDAFEDCLDNHDGQIDAGVLSTTRRQTIALKRYLKPQKVAISELVDCQPSWLNDSAIHKLDEANNALSRYVEELESAIERAQVIQHSLSNQLSEQLNQRMYVMSVVAALFLPLGFLTGLLGVNIGGIPGTESPYAFALFVISLCLLTGGIGYYFRAKHWL</sequence>
<dbReference type="SUPFAM" id="SSF143865">
    <property type="entry name" value="CorA soluble domain-like"/>
    <property type="match status" value="1"/>
</dbReference>
<evidence type="ECO:0000256" key="9">
    <source>
        <dbReference type="ARBA" id="ARBA00023065"/>
    </source>
</evidence>
<keyword evidence="8 12" id="KW-1133">Transmembrane helix</keyword>
<dbReference type="Pfam" id="PF01544">
    <property type="entry name" value="CorA"/>
    <property type="match status" value="1"/>
</dbReference>
<dbReference type="GO" id="GO:0015087">
    <property type="term" value="F:cobalt ion transmembrane transporter activity"/>
    <property type="evidence" value="ECO:0007669"/>
    <property type="project" value="TreeGrafter"/>
</dbReference>
<keyword evidence="11" id="KW-0175">Coiled coil</keyword>
<comment type="subcellular location">
    <subcellularLocation>
        <location evidence="1">Cell membrane</location>
        <topology evidence="1">Multi-pass membrane protein</topology>
    </subcellularLocation>
</comment>
<gene>
    <name evidence="13" type="ORF">BET10_06220</name>
</gene>
<dbReference type="RefSeq" id="WP_070983722.1">
    <property type="nucleotide sequence ID" value="NZ_MKJU01000022.1"/>
</dbReference>
<dbReference type="InterPro" id="IPR002523">
    <property type="entry name" value="MgTranspt_CorA/ZnTranspt_ZntB"/>
</dbReference>
<evidence type="ECO:0000256" key="12">
    <source>
        <dbReference type="SAM" id="Phobius"/>
    </source>
</evidence>
<dbReference type="STRING" id="1859457.BET10_06220"/>
<dbReference type="AlphaFoldDB" id="A0A1S1MXN3"/>
<dbReference type="InterPro" id="IPR045861">
    <property type="entry name" value="CorA_cytoplasmic_dom"/>
</dbReference>
<evidence type="ECO:0000256" key="3">
    <source>
        <dbReference type="ARBA" id="ARBA00022448"/>
    </source>
</evidence>
<evidence type="ECO:0000256" key="8">
    <source>
        <dbReference type="ARBA" id="ARBA00022989"/>
    </source>
</evidence>
<evidence type="ECO:0000256" key="4">
    <source>
        <dbReference type="ARBA" id="ARBA00022475"/>
    </source>
</evidence>
<evidence type="ECO:0000313" key="13">
    <source>
        <dbReference type="EMBL" id="OHU91932.1"/>
    </source>
</evidence>
<evidence type="ECO:0000256" key="2">
    <source>
        <dbReference type="ARBA" id="ARBA00009765"/>
    </source>
</evidence>
<accession>A0A1S1MXN3</accession>
<evidence type="ECO:0000256" key="6">
    <source>
        <dbReference type="ARBA" id="ARBA00022692"/>
    </source>
</evidence>
<evidence type="ECO:0000256" key="1">
    <source>
        <dbReference type="ARBA" id="ARBA00004651"/>
    </source>
</evidence>
<dbReference type="CDD" id="cd12833">
    <property type="entry name" value="ZntB-like_1"/>
    <property type="match status" value="1"/>
</dbReference>
<keyword evidence="14" id="KW-1185">Reference proteome</keyword>
<keyword evidence="5" id="KW-0997">Cell inner membrane</keyword>
<feature type="transmembrane region" description="Helical" evidence="12">
    <location>
        <begin position="263"/>
        <end position="285"/>
    </location>
</feature>
<dbReference type="Gene3D" id="3.30.460.20">
    <property type="entry name" value="CorA soluble domain-like"/>
    <property type="match status" value="1"/>
</dbReference>
<dbReference type="GO" id="GO:0005886">
    <property type="term" value="C:plasma membrane"/>
    <property type="evidence" value="ECO:0007669"/>
    <property type="project" value="UniProtKB-SubCell"/>
</dbReference>
<evidence type="ECO:0000256" key="7">
    <source>
        <dbReference type="ARBA" id="ARBA00022833"/>
    </source>
</evidence>
<reference evidence="13 14" key="1">
    <citation type="submission" date="2016-09" db="EMBL/GenBank/DDBJ databases">
        <title>Pseudoalteromonas amylolytica sp. nov., isolated from the surface seawater.</title>
        <authorList>
            <person name="Wu Y.-H."/>
            <person name="Cheng H."/>
            <person name="Jin X.-B."/>
            <person name="Wang C.-S."/>
            <person name="Xu X.-W."/>
        </authorList>
    </citation>
    <scope>NUCLEOTIDE SEQUENCE [LARGE SCALE GENOMIC DNA]</scope>
    <source>
        <strain evidence="13 14">JW1</strain>
    </source>
</reference>
<protein>
    <submittedName>
        <fullName evidence="13">Transporter</fullName>
    </submittedName>
</protein>
<dbReference type="PANTHER" id="PTHR46494">
    <property type="entry name" value="CORA FAMILY METAL ION TRANSPORTER (EUROFUNG)"/>
    <property type="match status" value="1"/>
</dbReference>
<dbReference type="PANTHER" id="PTHR46494:SF3">
    <property type="entry name" value="ZINC TRANSPORT PROTEIN ZNTB"/>
    <property type="match status" value="1"/>
</dbReference>
<feature type="coiled-coil region" evidence="11">
    <location>
        <begin position="216"/>
        <end position="254"/>
    </location>
</feature>
<name>A0A1S1MXN3_9GAMM</name>
<dbReference type="GO" id="GO:0015095">
    <property type="term" value="F:magnesium ion transmembrane transporter activity"/>
    <property type="evidence" value="ECO:0007669"/>
    <property type="project" value="TreeGrafter"/>
</dbReference>
<dbReference type="Proteomes" id="UP000179786">
    <property type="component" value="Unassembled WGS sequence"/>
</dbReference>
<comment type="similarity">
    <text evidence="2">Belongs to the CorA metal ion transporter (MIT) (TC 1.A.35) family.</text>
</comment>
<evidence type="ECO:0000256" key="10">
    <source>
        <dbReference type="ARBA" id="ARBA00023136"/>
    </source>
</evidence>
<dbReference type="GO" id="GO:0000287">
    <property type="term" value="F:magnesium ion binding"/>
    <property type="evidence" value="ECO:0007669"/>
    <property type="project" value="TreeGrafter"/>
</dbReference>
<dbReference type="Gene3D" id="1.20.58.340">
    <property type="entry name" value="Magnesium transport protein CorA, transmembrane region"/>
    <property type="match status" value="2"/>
</dbReference>
<keyword evidence="6 12" id="KW-0812">Transmembrane</keyword>
<dbReference type="InterPro" id="IPR045863">
    <property type="entry name" value="CorA_TM1_TM2"/>
</dbReference>
<keyword evidence="7" id="KW-0862">Zinc</keyword>
<comment type="caution">
    <text evidence="13">The sequence shown here is derived from an EMBL/GenBank/DDBJ whole genome shotgun (WGS) entry which is preliminary data.</text>
</comment>
<evidence type="ECO:0000256" key="11">
    <source>
        <dbReference type="SAM" id="Coils"/>
    </source>
</evidence>
<dbReference type="SUPFAM" id="SSF144083">
    <property type="entry name" value="Magnesium transport protein CorA, transmembrane region"/>
    <property type="match status" value="1"/>
</dbReference>
<feature type="transmembrane region" description="Helical" evidence="12">
    <location>
        <begin position="297"/>
        <end position="317"/>
    </location>
</feature>
<dbReference type="OrthoDB" id="9803484at2"/>
<evidence type="ECO:0000256" key="5">
    <source>
        <dbReference type="ARBA" id="ARBA00022519"/>
    </source>
</evidence>